<gene>
    <name evidence="2" type="ORF">OHA22_51000</name>
</gene>
<evidence type="ECO:0000256" key="1">
    <source>
        <dbReference type="SAM" id="MobiDB-lite"/>
    </source>
</evidence>
<feature type="compositionally biased region" description="Basic and acidic residues" evidence="1">
    <location>
        <begin position="81"/>
        <end position="101"/>
    </location>
</feature>
<dbReference type="AlphaFoldDB" id="A0AAU2AJQ0"/>
<evidence type="ECO:0000313" key="2">
    <source>
        <dbReference type="EMBL" id="WTT23885.1"/>
    </source>
</evidence>
<reference evidence="2" key="1">
    <citation type="submission" date="2022-10" db="EMBL/GenBank/DDBJ databases">
        <title>The complete genomes of actinobacterial strains from the NBC collection.</title>
        <authorList>
            <person name="Joergensen T.S."/>
            <person name="Alvarez Arevalo M."/>
            <person name="Sterndorff E.B."/>
            <person name="Faurdal D."/>
            <person name="Vuksanovic O."/>
            <person name="Mourched A.-S."/>
            <person name="Charusanti P."/>
            <person name="Shaw S."/>
            <person name="Blin K."/>
            <person name="Weber T."/>
        </authorList>
    </citation>
    <scope>NUCLEOTIDE SEQUENCE</scope>
    <source>
        <strain evidence="2">NBC_00093</strain>
    </source>
</reference>
<proteinExistence type="predicted"/>
<organism evidence="2">
    <name type="scientific">Streptomyces sp. NBC_00093</name>
    <dbReference type="NCBI Taxonomy" id="2975649"/>
    <lineage>
        <taxon>Bacteria</taxon>
        <taxon>Bacillati</taxon>
        <taxon>Actinomycetota</taxon>
        <taxon>Actinomycetes</taxon>
        <taxon>Kitasatosporales</taxon>
        <taxon>Streptomycetaceae</taxon>
        <taxon>Streptomyces</taxon>
    </lineage>
</organism>
<accession>A0AAU2AJQ0</accession>
<protein>
    <submittedName>
        <fullName evidence="2">Uncharacterized protein</fullName>
    </submittedName>
</protein>
<dbReference type="EMBL" id="CP108223">
    <property type="protein sequence ID" value="WTT23885.1"/>
    <property type="molecule type" value="Genomic_DNA"/>
</dbReference>
<feature type="region of interest" description="Disordered" evidence="1">
    <location>
        <begin position="81"/>
        <end position="111"/>
    </location>
</feature>
<sequence>MTPPRRRRKKGANAFVDEEEATPAHAETIRTTPIRLTVDLVPPLHKAVKRWCNGAALDLDLTDVALAQVARALLAELTEPDQTRRLPGLEERVRERLRSGDYTHTAPTEVQ</sequence>
<name>A0AAU2AJQ0_9ACTN</name>